<dbReference type="Proteomes" id="UP000616151">
    <property type="component" value="Unassembled WGS sequence"/>
</dbReference>
<keyword evidence="2" id="KW-1185">Reference proteome</keyword>
<gene>
    <name evidence="1" type="ORF">JHL16_24230</name>
</gene>
<name>A0ACC5RA38_9HYPH</name>
<accession>A0ACC5RA38</accession>
<sequence length="256" mass="28157">MTISLPMYDWPEVREATDEWGGGILRHMGKDGARLDHDPDYFAGWRRGDLFFSQTCGYPFTHEFRGRFAYLATPHYSADGCEGADYCSFVFARENRPLAEFRGSRAAVNNPDSMSGMLALKLVFTPFAKDGDFFSSVLESGGHVKSMIAVRDGKADLCSIDSVCVALARRYRPDYLDGLIEIARSPKVPGLPFVTAPGRDPAPLRLALDKAFADPVLAPAREALLLTGHSVLADGAYDRILTLEDQMEQAGGLRLL</sequence>
<evidence type="ECO:0000313" key="2">
    <source>
        <dbReference type="Proteomes" id="UP000616151"/>
    </source>
</evidence>
<protein>
    <submittedName>
        <fullName evidence="1">PhnD/SsuA/transferrin family substrate-binding protein</fullName>
    </submittedName>
</protein>
<organism evidence="1 2">
    <name type="scientific">Taklimakanibacter albus</name>
    <dbReference type="NCBI Taxonomy" id="2800327"/>
    <lineage>
        <taxon>Bacteria</taxon>
        <taxon>Pseudomonadati</taxon>
        <taxon>Pseudomonadota</taxon>
        <taxon>Alphaproteobacteria</taxon>
        <taxon>Hyphomicrobiales</taxon>
        <taxon>Aestuariivirgaceae</taxon>
        <taxon>Taklimakanibacter</taxon>
    </lineage>
</organism>
<comment type="caution">
    <text evidence="1">The sequence shown here is derived from an EMBL/GenBank/DDBJ whole genome shotgun (WGS) entry which is preliminary data.</text>
</comment>
<evidence type="ECO:0000313" key="1">
    <source>
        <dbReference type="EMBL" id="MBK1869490.1"/>
    </source>
</evidence>
<dbReference type="EMBL" id="JAENHL010000008">
    <property type="protein sequence ID" value="MBK1869490.1"/>
    <property type="molecule type" value="Genomic_DNA"/>
</dbReference>
<reference evidence="1" key="1">
    <citation type="submission" date="2021-01" db="EMBL/GenBank/DDBJ databases">
        <authorList>
            <person name="Sun Q."/>
        </authorList>
    </citation>
    <scope>NUCLEOTIDE SEQUENCE</scope>
    <source>
        <strain evidence="1">YIM B02566</strain>
    </source>
</reference>
<proteinExistence type="predicted"/>